<proteinExistence type="predicted"/>
<dbReference type="InterPro" id="IPR012337">
    <property type="entry name" value="RNaseH-like_sf"/>
</dbReference>
<accession>A0A814ZGB7</accession>
<sequence length="616" mass="70637">MSSTREEEDEIIVVSNALKEDHLPESSRSSEPVKNIDSASCKNNSKFTTTSSSSINVTKRYISKFKKEWLSNPKYSSFLKECKNDRTKVLCCICNVQFSIQNSGVTDINTHMKTKKHQDCVKSTEANKSKTIDASFSTTTNELNRLSAAEGALVFHGVKHSHSYLSQSCTINMTKKCFPDSSIAKNITCDKTKAREIACNVLAPVFTNTIIQDLKNVSYFSISYDASTKGNAKMLPIVAQYFSTFGINHGIIEFIQQQHETANKLFFNIKYVLESNELKLEQLSSIGSDNTNVNIGQHHSVFVLFNQLVPGLIQGNCYCHICHNSVKHGNDHLLFDIESAMLKIYAHFSRSSVRLEELSNYFDFIEQEQKVILQHIRLRWLSLLQSIERLIIVYPGVKSYFLSIGNGETDIETIEWKSIEYCTTYINATNIDKDCLYNEFNHIRSTYVGMKDKFGGIYKQVQNFISSNLVSTKQIDTTLDNVCDIDVQNNCDTDNEEQDVKFHKEHKNHFIRCDQLWAFLLYDENVPNLRKLIEFAFSIPASNAFCESIFSHMKFLWNNHRNNMKNELIGAELKIKMNNHHGCTQFYNYLYNNPDLLKQIRSSEKYSHVAKVPRKA</sequence>
<organism evidence="1 2">
    <name type="scientific">Rotaria sordida</name>
    <dbReference type="NCBI Taxonomy" id="392033"/>
    <lineage>
        <taxon>Eukaryota</taxon>
        <taxon>Metazoa</taxon>
        <taxon>Spiralia</taxon>
        <taxon>Gnathifera</taxon>
        <taxon>Rotifera</taxon>
        <taxon>Eurotatoria</taxon>
        <taxon>Bdelloidea</taxon>
        <taxon>Philodinida</taxon>
        <taxon>Philodinidae</taxon>
        <taxon>Rotaria</taxon>
    </lineage>
</organism>
<reference evidence="1" key="1">
    <citation type="submission" date="2021-02" db="EMBL/GenBank/DDBJ databases">
        <authorList>
            <person name="Nowell W R."/>
        </authorList>
    </citation>
    <scope>NUCLEOTIDE SEQUENCE</scope>
</reference>
<evidence type="ECO:0000313" key="2">
    <source>
        <dbReference type="Proteomes" id="UP000663882"/>
    </source>
</evidence>
<dbReference type="PANTHER" id="PTHR37162:SF1">
    <property type="entry name" value="BED-TYPE DOMAIN-CONTAINING PROTEIN"/>
    <property type="match status" value="1"/>
</dbReference>
<comment type="caution">
    <text evidence="1">The sequence shown here is derived from an EMBL/GenBank/DDBJ whole genome shotgun (WGS) entry which is preliminary data.</text>
</comment>
<dbReference type="AlphaFoldDB" id="A0A814ZGB7"/>
<name>A0A814ZGB7_9BILA</name>
<dbReference type="EMBL" id="CAJNOO010002156">
    <property type="protein sequence ID" value="CAF1241320.1"/>
    <property type="molecule type" value="Genomic_DNA"/>
</dbReference>
<gene>
    <name evidence="1" type="ORF">RFH988_LOCUS26684</name>
</gene>
<dbReference type="Proteomes" id="UP000663882">
    <property type="component" value="Unassembled WGS sequence"/>
</dbReference>
<dbReference type="OrthoDB" id="6159421at2759"/>
<evidence type="ECO:0000313" key="1">
    <source>
        <dbReference type="EMBL" id="CAF1241320.1"/>
    </source>
</evidence>
<dbReference type="SUPFAM" id="SSF53098">
    <property type="entry name" value="Ribonuclease H-like"/>
    <property type="match status" value="1"/>
</dbReference>
<dbReference type="PANTHER" id="PTHR37162">
    <property type="entry name" value="HAT FAMILY DIMERISATION DOMAINCONTAINING PROTEIN-RELATED"/>
    <property type="match status" value="1"/>
</dbReference>
<protein>
    <submittedName>
        <fullName evidence="1">Uncharacterized protein</fullName>
    </submittedName>
</protein>